<organism evidence="3">
    <name type="scientific">White spot syndrome virus</name>
    <dbReference type="NCBI Taxonomy" id="342409"/>
    <lineage>
        <taxon>Viruses</taxon>
        <taxon>Viruses incertae sedis</taxon>
        <taxon>Naldaviricetes</taxon>
        <taxon>Nimaviridae</taxon>
        <taxon>Whispovirus</taxon>
    </lineage>
</organism>
<name>A0A2D3I5W6_9VIRU</name>
<keyword evidence="2" id="KW-1133">Transmembrane helix</keyword>
<feature type="coiled-coil region" evidence="1">
    <location>
        <begin position="3"/>
        <end position="30"/>
    </location>
</feature>
<proteinExistence type="predicted"/>
<evidence type="ECO:0000256" key="1">
    <source>
        <dbReference type="SAM" id="Coils"/>
    </source>
</evidence>
<feature type="transmembrane region" description="Helical" evidence="2">
    <location>
        <begin position="33"/>
        <end position="55"/>
    </location>
</feature>
<evidence type="ECO:0000313" key="3">
    <source>
        <dbReference type="EMBL" id="ATU83777.1"/>
    </source>
</evidence>
<accession>A0A2D3I5W6</accession>
<keyword evidence="2" id="KW-0812">Transmembrane</keyword>
<keyword evidence="2" id="KW-0472">Membrane</keyword>
<protein>
    <submittedName>
        <fullName evidence="3">ORF942</fullName>
    </submittedName>
</protein>
<evidence type="ECO:0000256" key="2">
    <source>
        <dbReference type="SAM" id="Phobius"/>
    </source>
</evidence>
<dbReference type="Proteomes" id="UP000267516">
    <property type="component" value="Segment"/>
</dbReference>
<dbReference type="EMBL" id="MF768985">
    <property type="protein sequence ID" value="ATU83777.1"/>
    <property type="molecule type" value="Genomic_DNA"/>
</dbReference>
<sequence>MGEEEEDVVLDDEEEEMAELEGDAFSASASPSFSMSLSIFLISASSSAKMSFMAYFPKQRDCRRERMVAFLLSSTIARMVLATLR</sequence>
<reference evidence="3" key="1">
    <citation type="journal article" date="2018" name="Aquaculture">
        <title>Complete genome sequence of a white spot syndrome virus associated with a disease incursion in Australia.</title>
        <authorList>
            <person name="Oakey J."/>
            <person name="Smith C.S."/>
        </authorList>
    </citation>
    <scope>NUCLEOTIDE SEQUENCE [LARGE SCALE GENOMIC DNA]</scope>
    <source>
        <strain evidence="3">WSSV-AU</strain>
    </source>
</reference>
<keyword evidence="1" id="KW-0175">Coiled coil</keyword>